<feature type="transmembrane region" description="Helical" evidence="1">
    <location>
        <begin position="33"/>
        <end position="56"/>
    </location>
</feature>
<dbReference type="AlphaFoldDB" id="A0A9D0Z0I0"/>
<keyword evidence="1" id="KW-0472">Membrane</keyword>
<dbReference type="Proteomes" id="UP000886796">
    <property type="component" value="Unassembled WGS sequence"/>
</dbReference>
<reference evidence="2" key="2">
    <citation type="journal article" date="2021" name="PeerJ">
        <title>Extensive microbial diversity within the chicken gut microbiome revealed by metagenomics and culture.</title>
        <authorList>
            <person name="Gilroy R."/>
            <person name="Ravi A."/>
            <person name="Getino M."/>
            <person name="Pursley I."/>
            <person name="Horton D.L."/>
            <person name="Alikhan N.F."/>
            <person name="Baker D."/>
            <person name="Gharbi K."/>
            <person name="Hall N."/>
            <person name="Watson M."/>
            <person name="Adriaenssens E.M."/>
            <person name="Foster-Nyarko E."/>
            <person name="Jarju S."/>
            <person name="Secka A."/>
            <person name="Antonio M."/>
            <person name="Oren A."/>
            <person name="Chaudhuri R.R."/>
            <person name="La Ragione R."/>
            <person name="Hildebrand F."/>
            <person name="Pallen M.J."/>
        </authorList>
    </citation>
    <scope>NUCLEOTIDE SEQUENCE</scope>
    <source>
        <strain evidence="2">13361</strain>
    </source>
</reference>
<keyword evidence="1" id="KW-1133">Transmembrane helix</keyword>
<evidence type="ECO:0000256" key="1">
    <source>
        <dbReference type="SAM" id="Phobius"/>
    </source>
</evidence>
<sequence length="238" mass="26533">MASDYQEWIARDVKREAPKELTKKEKRANWWHYHWLHVALGVALVLVVGGVVLSAVRNRNNQPDCQIAYIGATFLPDETVAALEAQLAPLVGDVDGNGKTIVQIRQYAVDLEDENANPYQQMTLVTHLSANDNFLYLLEDPEGFQEQFGLLTYGDGTRPEEGTASEEPLWYAWKDCKTLAELPLGEYQTGISDGEPVTGSSQELLSGLYIGRALCNDWSQEEAAVYTQIWQNLIAGAQ</sequence>
<keyword evidence="1" id="KW-0812">Transmembrane</keyword>
<protein>
    <submittedName>
        <fullName evidence="2">Uncharacterized protein</fullName>
    </submittedName>
</protein>
<name>A0A9D0Z0I0_9FIRM</name>
<proteinExistence type="predicted"/>
<organism evidence="2 3">
    <name type="scientific">Candidatus Faecousia excrementigallinarum</name>
    <dbReference type="NCBI Taxonomy" id="2840806"/>
    <lineage>
        <taxon>Bacteria</taxon>
        <taxon>Bacillati</taxon>
        <taxon>Bacillota</taxon>
        <taxon>Clostridia</taxon>
        <taxon>Eubacteriales</taxon>
        <taxon>Oscillospiraceae</taxon>
        <taxon>Faecousia</taxon>
    </lineage>
</organism>
<comment type="caution">
    <text evidence="2">The sequence shown here is derived from an EMBL/GenBank/DDBJ whole genome shotgun (WGS) entry which is preliminary data.</text>
</comment>
<evidence type="ECO:0000313" key="3">
    <source>
        <dbReference type="Proteomes" id="UP000886796"/>
    </source>
</evidence>
<accession>A0A9D0Z0I0</accession>
<evidence type="ECO:0000313" key="2">
    <source>
        <dbReference type="EMBL" id="HIQ66977.1"/>
    </source>
</evidence>
<reference evidence="2" key="1">
    <citation type="submission" date="2020-10" db="EMBL/GenBank/DDBJ databases">
        <authorList>
            <person name="Gilroy R."/>
        </authorList>
    </citation>
    <scope>NUCLEOTIDE SEQUENCE</scope>
    <source>
        <strain evidence="2">13361</strain>
    </source>
</reference>
<gene>
    <name evidence="2" type="ORF">IAB74_00500</name>
</gene>
<dbReference type="EMBL" id="DVFK01000009">
    <property type="protein sequence ID" value="HIQ66977.1"/>
    <property type="molecule type" value="Genomic_DNA"/>
</dbReference>